<sequence>MRLNYIRKRFTALLIDWLIMSLYIVLLLSITILFYFVFFGKVPEITQMGTQFIAALTTVIPICIFSIVYEIKSKYGSIGKRIMGLNVVKSSKVIYHPIIRNIIKFLPWQLAHIAVIYGIYQGFGTTVFIIFYVLSLGLVILFISQVIFTKEHRHLGDILSKSKVTIFKNRIKNLDIDPGLDNHMKVLIKLAKLLNDYDLKWSLGASLMLKLRGFNVTVKDIDIIVNTDEIEKLERVLITFGFKKEIRSSKYLTDHFYELVIDEIEVDIMVGFKVKTNIGIYTFNDDDKIEELKMNNVVIYISSLEEWLKAYRAMNRADKVSMIEERLRIK</sequence>
<evidence type="ECO:0000256" key="3">
    <source>
        <dbReference type="ARBA" id="ARBA00022989"/>
    </source>
</evidence>
<protein>
    <recommendedName>
        <fullName evidence="6">RDD domain-containing protein</fullName>
    </recommendedName>
</protein>
<evidence type="ECO:0000313" key="7">
    <source>
        <dbReference type="EMBL" id="QLY39988.1"/>
    </source>
</evidence>
<evidence type="ECO:0000256" key="2">
    <source>
        <dbReference type="ARBA" id="ARBA00022692"/>
    </source>
</evidence>
<comment type="subcellular location">
    <subcellularLocation>
        <location evidence="1">Membrane</location>
        <topology evidence="1">Multi-pass membrane protein</topology>
    </subcellularLocation>
</comment>
<feature type="domain" description="RDD" evidence="6">
    <location>
        <begin position="7"/>
        <end position="160"/>
    </location>
</feature>
<dbReference type="GO" id="GO:0016020">
    <property type="term" value="C:membrane"/>
    <property type="evidence" value="ECO:0007669"/>
    <property type="project" value="UniProtKB-SubCell"/>
</dbReference>
<keyword evidence="4 5" id="KW-0472">Membrane</keyword>
<feature type="transmembrane region" description="Helical" evidence="5">
    <location>
        <begin position="12"/>
        <end position="38"/>
    </location>
</feature>
<keyword evidence="2 5" id="KW-0812">Transmembrane</keyword>
<proteinExistence type="predicted"/>
<feature type="transmembrane region" description="Helical" evidence="5">
    <location>
        <begin position="50"/>
        <end position="71"/>
    </location>
</feature>
<organism evidence="7 8">
    <name type="scientific">Hujiaoplasma nucleasis</name>
    <dbReference type="NCBI Taxonomy" id="2725268"/>
    <lineage>
        <taxon>Bacteria</taxon>
        <taxon>Bacillati</taxon>
        <taxon>Mycoplasmatota</taxon>
        <taxon>Mollicutes</taxon>
        <taxon>Candidatus Izemoplasmatales</taxon>
        <taxon>Hujiaoplasmataceae</taxon>
        <taxon>Hujiaoplasma</taxon>
    </lineage>
</organism>
<keyword evidence="8" id="KW-1185">Reference proteome</keyword>
<reference evidence="7 8" key="1">
    <citation type="submission" date="2020-04" db="EMBL/GenBank/DDBJ databases">
        <authorList>
            <person name="Zheng R.K."/>
            <person name="Sun C.M."/>
        </authorList>
    </citation>
    <scope>NUCLEOTIDE SEQUENCE [LARGE SCALE GENOMIC DNA]</scope>
    <source>
        <strain evidence="8">zrk29</strain>
    </source>
</reference>
<dbReference type="InterPro" id="IPR010432">
    <property type="entry name" value="RDD"/>
</dbReference>
<evidence type="ECO:0000256" key="1">
    <source>
        <dbReference type="ARBA" id="ARBA00004141"/>
    </source>
</evidence>
<name>A0A7L6N442_9MOLU</name>
<evidence type="ECO:0000256" key="4">
    <source>
        <dbReference type="ARBA" id="ARBA00023136"/>
    </source>
</evidence>
<dbReference type="Gene3D" id="3.30.460.40">
    <property type="match status" value="1"/>
</dbReference>
<dbReference type="AlphaFoldDB" id="A0A7L6N442"/>
<evidence type="ECO:0000313" key="8">
    <source>
        <dbReference type="Proteomes" id="UP000512167"/>
    </source>
</evidence>
<dbReference type="Pfam" id="PF06271">
    <property type="entry name" value="RDD"/>
    <property type="match status" value="1"/>
</dbReference>
<dbReference type="KEGG" id="tbk:HF295_03585"/>
<accession>A0A7L6N442</accession>
<dbReference type="InterPro" id="IPR043519">
    <property type="entry name" value="NT_sf"/>
</dbReference>
<dbReference type="Proteomes" id="UP000512167">
    <property type="component" value="Chromosome"/>
</dbReference>
<evidence type="ECO:0000256" key="5">
    <source>
        <dbReference type="SAM" id="Phobius"/>
    </source>
</evidence>
<feature type="transmembrane region" description="Helical" evidence="5">
    <location>
        <begin position="126"/>
        <end position="148"/>
    </location>
</feature>
<gene>
    <name evidence="7" type="ORF">HF295_03585</name>
</gene>
<dbReference type="RefSeq" id="WP_312032481.1">
    <property type="nucleotide sequence ID" value="NZ_CP051151.1"/>
</dbReference>
<dbReference type="EMBL" id="CP051151">
    <property type="protein sequence ID" value="QLY39988.1"/>
    <property type="molecule type" value="Genomic_DNA"/>
</dbReference>
<keyword evidence="3 5" id="KW-1133">Transmembrane helix</keyword>
<evidence type="ECO:0000259" key="6">
    <source>
        <dbReference type="Pfam" id="PF06271"/>
    </source>
</evidence>
<dbReference type="SUPFAM" id="SSF81301">
    <property type="entry name" value="Nucleotidyltransferase"/>
    <property type="match status" value="1"/>
</dbReference>